<dbReference type="Proteomes" id="UP000501253">
    <property type="component" value="Chromosome"/>
</dbReference>
<name>A0A6H1WU25_9BACT</name>
<organism evidence="1 2">
    <name type="scientific">Thermosulfurimonas marina</name>
    <dbReference type="NCBI Taxonomy" id="2047767"/>
    <lineage>
        <taxon>Bacteria</taxon>
        <taxon>Pseudomonadati</taxon>
        <taxon>Thermodesulfobacteriota</taxon>
        <taxon>Thermodesulfobacteria</taxon>
        <taxon>Thermodesulfobacteriales</taxon>
        <taxon>Thermodesulfobacteriaceae</taxon>
        <taxon>Thermosulfurimonas</taxon>
    </lineage>
</organism>
<gene>
    <name evidence="1" type="ORF">FVE67_07805</name>
</gene>
<dbReference type="RefSeq" id="WP_168720055.1">
    <property type="nucleotide sequence ID" value="NZ_CP042909.1"/>
</dbReference>
<proteinExistence type="predicted"/>
<dbReference type="AlphaFoldDB" id="A0A6H1WU25"/>
<dbReference type="KEGG" id="tmai:FVE67_07805"/>
<keyword evidence="2" id="KW-1185">Reference proteome</keyword>
<dbReference type="InterPro" id="IPR032587">
    <property type="entry name" value="DUF4911"/>
</dbReference>
<protein>
    <submittedName>
        <fullName evidence="1">DUF4911 domain-containing protein</fullName>
    </submittedName>
</protein>
<evidence type="ECO:0000313" key="1">
    <source>
        <dbReference type="EMBL" id="QJA06702.1"/>
    </source>
</evidence>
<reference evidence="1 2" key="1">
    <citation type="submission" date="2019-08" db="EMBL/GenBank/DDBJ databases">
        <title>Complete genome sequence of Thermosulfurimonas marina SU872T, an anaerobic thermophilic chemolithoautotrophic bacterium isolated from a shallow marine hydrothermal vent.</title>
        <authorList>
            <person name="Allioux M."/>
            <person name="Jebbar M."/>
            <person name="Slobodkina G."/>
            <person name="Slobodkin A."/>
            <person name="Moalic Y."/>
            <person name="Frolova A."/>
            <person name="Shao Z."/>
            <person name="Alain K."/>
        </authorList>
    </citation>
    <scope>NUCLEOTIDE SEQUENCE [LARGE SCALE GENOMIC DNA]</scope>
    <source>
        <strain evidence="1 2">SU872</strain>
    </source>
</reference>
<sequence>MGLPQESRRIRVRVRPERLAFLKYVLEGCGHLALPVTLSGKEGLVELLVSPGEEGRWKALWEDLAPWVNGQPAETQTLPD</sequence>
<dbReference type="Pfam" id="PF16256">
    <property type="entry name" value="DUF4911"/>
    <property type="match status" value="1"/>
</dbReference>
<accession>A0A6H1WU25</accession>
<dbReference type="EMBL" id="CP042909">
    <property type="protein sequence ID" value="QJA06702.1"/>
    <property type="molecule type" value="Genomic_DNA"/>
</dbReference>
<evidence type="ECO:0000313" key="2">
    <source>
        <dbReference type="Proteomes" id="UP000501253"/>
    </source>
</evidence>